<dbReference type="CDD" id="cd02165">
    <property type="entry name" value="NMNAT"/>
    <property type="match status" value="1"/>
</dbReference>
<name>L0GX52_9GAMM</name>
<evidence type="ECO:0000313" key="13">
    <source>
        <dbReference type="EMBL" id="AGA89884.1"/>
    </source>
</evidence>
<keyword evidence="6 11" id="KW-0548">Nucleotidyltransferase</keyword>
<dbReference type="Proteomes" id="UP000010816">
    <property type="component" value="Chromosome"/>
</dbReference>
<comment type="catalytic activity">
    <reaction evidence="10 11">
        <text>nicotinate beta-D-ribonucleotide + ATP + H(+) = deamido-NAD(+) + diphosphate</text>
        <dbReference type="Rhea" id="RHEA:22860"/>
        <dbReference type="ChEBI" id="CHEBI:15378"/>
        <dbReference type="ChEBI" id="CHEBI:30616"/>
        <dbReference type="ChEBI" id="CHEBI:33019"/>
        <dbReference type="ChEBI" id="CHEBI:57502"/>
        <dbReference type="ChEBI" id="CHEBI:58437"/>
        <dbReference type="EC" id="2.7.7.18"/>
    </reaction>
</comment>
<organism evidence="13 14">
    <name type="scientific">Thioflavicoccus mobilis 8321</name>
    <dbReference type="NCBI Taxonomy" id="765912"/>
    <lineage>
        <taxon>Bacteria</taxon>
        <taxon>Pseudomonadati</taxon>
        <taxon>Pseudomonadota</taxon>
        <taxon>Gammaproteobacteria</taxon>
        <taxon>Chromatiales</taxon>
        <taxon>Chromatiaceae</taxon>
        <taxon>Thioflavicoccus</taxon>
    </lineage>
</organism>
<dbReference type="KEGG" id="tmb:Thimo_1080"/>
<dbReference type="EMBL" id="CP003051">
    <property type="protein sequence ID" value="AGA89884.1"/>
    <property type="molecule type" value="Genomic_DNA"/>
</dbReference>
<keyword evidence="7 11" id="KW-0547">Nucleotide-binding</keyword>
<dbReference type="PANTHER" id="PTHR39321">
    <property type="entry name" value="NICOTINATE-NUCLEOTIDE ADENYLYLTRANSFERASE-RELATED"/>
    <property type="match status" value="1"/>
</dbReference>
<dbReference type="RefSeq" id="WP_015280029.1">
    <property type="nucleotide sequence ID" value="NC_019940.1"/>
</dbReference>
<keyword evidence="5 11" id="KW-0808">Transferase</keyword>
<dbReference type="STRING" id="765912.Thimo_1080"/>
<comment type="function">
    <text evidence="1 11">Catalyzes the reversible adenylation of nicotinate mononucleotide (NaMN) to nicotinic acid adenine dinucleotide (NaAD).</text>
</comment>
<dbReference type="InterPro" id="IPR005248">
    <property type="entry name" value="NadD/NMNAT"/>
</dbReference>
<evidence type="ECO:0000256" key="5">
    <source>
        <dbReference type="ARBA" id="ARBA00022679"/>
    </source>
</evidence>
<dbReference type="PANTHER" id="PTHR39321:SF3">
    <property type="entry name" value="PHOSPHOPANTETHEINE ADENYLYLTRANSFERASE"/>
    <property type="match status" value="1"/>
</dbReference>
<dbReference type="GO" id="GO:0009435">
    <property type="term" value="P:NAD+ biosynthetic process"/>
    <property type="evidence" value="ECO:0007669"/>
    <property type="project" value="UniProtKB-UniRule"/>
</dbReference>
<keyword evidence="14" id="KW-1185">Reference proteome</keyword>
<keyword evidence="8 11" id="KW-0067">ATP-binding</keyword>
<dbReference type="Gene3D" id="3.40.50.620">
    <property type="entry name" value="HUPs"/>
    <property type="match status" value="1"/>
</dbReference>
<evidence type="ECO:0000256" key="4">
    <source>
        <dbReference type="ARBA" id="ARBA00022642"/>
    </source>
</evidence>
<evidence type="ECO:0000256" key="8">
    <source>
        <dbReference type="ARBA" id="ARBA00022840"/>
    </source>
</evidence>
<comment type="pathway">
    <text evidence="2 11">Cofactor biosynthesis; NAD(+) biosynthesis; deamido-NAD(+) from nicotinate D-ribonucleotide: step 1/1.</text>
</comment>
<evidence type="ECO:0000256" key="1">
    <source>
        <dbReference type="ARBA" id="ARBA00002324"/>
    </source>
</evidence>
<evidence type="ECO:0000256" key="10">
    <source>
        <dbReference type="ARBA" id="ARBA00048721"/>
    </source>
</evidence>
<evidence type="ECO:0000256" key="9">
    <source>
        <dbReference type="ARBA" id="ARBA00023027"/>
    </source>
</evidence>
<dbReference type="AlphaFoldDB" id="L0GX52"/>
<proteinExistence type="inferred from homology"/>
<dbReference type="UniPathway" id="UPA00253">
    <property type="reaction ID" value="UER00332"/>
</dbReference>
<dbReference type="Pfam" id="PF01467">
    <property type="entry name" value="CTP_transf_like"/>
    <property type="match status" value="1"/>
</dbReference>
<evidence type="ECO:0000313" key="14">
    <source>
        <dbReference type="Proteomes" id="UP000010816"/>
    </source>
</evidence>
<dbReference type="NCBIfam" id="TIGR00482">
    <property type="entry name" value="nicotinate (nicotinamide) nucleotide adenylyltransferase"/>
    <property type="match status" value="1"/>
</dbReference>
<dbReference type="OrthoDB" id="5295945at2"/>
<dbReference type="GO" id="GO:0005524">
    <property type="term" value="F:ATP binding"/>
    <property type="evidence" value="ECO:0007669"/>
    <property type="project" value="UniProtKB-KW"/>
</dbReference>
<accession>L0GX52</accession>
<protein>
    <recommendedName>
        <fullName evidence="11">Probable nicotinate-nucleotide adenylyltransferase</fullName>
        <ecNumber evidence="11">2.7.7.18</ecNumber>
    </recommendedName>
    <alternativeName>
        <fullName evidence="11">Deamido-NAD(+) diphosphorylase</fullName>
    </alternativeName>
    <alternativeName>
        <fullName evidence="11">Deamido-NAD(+) pyrophosphorylase</fullName>
    </alternativeName>
    <alternativeName>
        <fullName evidence="11">Nicotinate mononucleotide adenylyltransferase</fullName>
        <shortName evidence="11">NaMN adenylyltransferase</shortName>
    </alternativeName>
</protein>
<evidence type="ECO:0000256" key="2">
    <source>
        <dbReference type="ARBA" id="ARBA00005019"/>
    </source>
</evidence>
<keyword evidence="4 11" id="KW-0662">Pyridine nucleotide biosynthesis</keyword>
<comment type="similarity">
    <text evidence="3 11">Belongs to the NadD family.</text>
</comment>
<dbReference type="EC" id="2.7.7.18" evidence="11"/>
<dbReference type="HAMAP" id="MF_00244">
    <property type="entry name" value="NaMN_adenylyltr"/>
    <property type="match status" value="1"/>
</dbReference>
<dbReference type="InterPro" id="IPR014729">
    <property type="entry name" value="Rossmann-like_a/b/a_fold"/>
</dbReference>
<dbReference type="eggNOG" id="COG1057">
    <property type="taxonomic scope" value="Bacteria"/>
</dbReference>
<dbReference type="NCBIfam" id="NF000839">
    <property type="entry name" value="PRK00071.1-1"/>
    <property type="match status" value="1"/>
</dbReference>
<evidence type="ECO:0000259" key="12">
    <source>
        <dbReference type="Pfam" id="PF01467"/>
    </source>
</evidence>
<dbReference type="NCBIfam" id="TIGR00125">
    <property type="entry name" value="cyt_tran_rel"/>
    <property type="match status" value="1"/>
</dbReference>
<evidence type="ECO:0000256" key="11">
    <source>
        <dbReference type="HAMAP-Rule" id="MF_00244"/>
    </source>
</evidence>
<dbReference type="GO" id="GO:0004515">
    <property type="term" value="F:nicotinate-nucleotide adenylyltransferase activity"/>
    <property type="evidence" value="ECO:0007669"/>
    <property type="project" value="UniProtKB-UniRule"/>
</dbReference>
<dbReference type="HOGENOM" id="CLU_069765_0_0_6"/>
<sequence length="220" mass="24070">MIGILGGTFDPIHFGHLRPALEIAEALGLAELRLIPLNQAVHRPQPHATSHHRLAMVQAAIAGQPGFVADARELDRPGNSYSYDTLLSLRAELGPHRPLCLLLGSDAFAGFLTWHRPQEILDLAHLVVMTRPSPAPDWDTALEALHAERRVDDLAALAMRPAGRIYYQQVTQLEISATAIRARIAAGRSPRFLLPDAVIEIIEQAGLYRHSQDPNAPPAP</sequence>
<reference evidence="13 14" key="1">
    <citation type="submission" date="2011-09" db="EMBL/GenBank/DDBJ databases">
        <title>Complete sequence of chromosome of Thioflavicoccus mobilis 8321.</title>
        <authorList>
            <consortium name="US DOE Joint Genome Institute"/>
            <person name="Lucas S."/>
            <person name="Han J."/>
            <person name="Lapidus A."/>
            <person name="Cheng J.-F."/>
            <person name="Goodwin L."/>
            <person name="Pitluck S."/>
            <person name="Peters L."/>
            <person name="Ovchinnikova G."/>
            <person name="Lu M."/>
            <person name="Detter J.C."/>
            <person name="Han C."/>
            <person name="Tapia R."/>
            <person name="Land M."/>
            <person name="Hauser L."/>
            <person name="Kyrpides N."/>
            <person name="Ivanova N."/>
            <person name="Pagani I."/>
            <person name="Vogl K."/>
            <person name="Liu Z."/>
            <person name="Imhoff J."/>
            <person name="Thiel V."/>
            <person name="Frigaard N.-U."/>
            <person name="Bryant D."/>
            <person name="Woyke T."/>
        </authorList>
    </citation>
    <scope>NUCLEOTIDE SEQUENCE [LARGE SCALE GENOMIC DNA]</scope>
    <source>
        <strain evidence="13 14">8321</strain>
    </source>
</reference>
<evidence type="ECO:0000256" key="7">
    <source>
        <dbReference type="ARBA" id="ARBA00022741"/>
    </source>
</evidence>
<keyword evidence="9 11" id="KW-0520">NAD</keyword>
<dbReference type="SUPFAM" id="SSF52374">
    <property type="entry name" value="Nucleotidylyl transferase"/>
    <property type="match status" value="1"/>
</dbReference>
<feature type="domain" description="Cytidyltransferase-like" evidence="12">
    <location>
        <begin position="4"/>
        <end position="183"/>
    </location>
</feature>
<evidence type="ECO:0000256" key="3">
    <source>
        <dbReference type="ARBA" id="ARBA00009014"/>
    </source>
</evidence>
<evidence type="ECO:0000256" key="6">
    <source>
        <dbReference type="ARBA" id="ARBA00022695"/>
    </source>
</evidence>
<gene>
    <name evidence="11" type="primary">nadD</name>
    <name evidence="13" type="ORF">Thimo_1080</name>
</gene>
<dbReference type="PATRIC" id="fig|765912.4.peg.1044"/>
<dbReference type="InterPro" id="IPR004821">
    <property type="entry name" value="Cyt_trans-like"/>
</dbReference>